<protein>
    <submittedName>
        <fullName evidence="2">YueI family protein</fullName>
    </submittedName>
</protein>
<dbReference type="Pfam" id="PF07997">
    <property type="entry name" value="DUF1694"/>
    <property type="match status" value="1"/>
</dbReference>
<proteinExistence type="predicted"/>
<sequence>MDVNDRLEQNQNGSGPNLKPDEKRLYLGTYRERVILAIKTSQINDENAKTTLADRLQANPDANLIIDQNQAGGAYIDYLQLAIKSGNNYSLLSNNEVSKAVSDPYAIVLAAKKAVNIDNIEL</sequence>
<reference evidence="2 3" key="1">
    <citation type="submission" date="2020-02" db="EMBL/GenBank/DDBJ databases">
        <title>Fructobacillus sp. isolated from paper mulberry of Taiwan.</title>
        <authorList>
            <person name="Lin S.-T."/>
        </authorList>
    </citation>
    <scope>NUCLEOTIDE SEQUENCE [LARGE SCALE GENOMIC DNA]</scope>
    <source>
        <strain evidence="2 3">M2-14</strain>
    </source>
</reference>
<evidence type="ECO:0000313" key="2">
    <source>
        <dbReference type="EMBL" id="MBS9338954.1"/>
    </source>
</evidence>
<gene>
    <name evidence="2" type="ORF">G6R29_04855</name>
</gene>
<organism evidence="2 3">
    <name type="scientific">Fructobacillus broussonetiae</name>
    <dbReference type="NCBI Taxonomy" id="2713173"/>
    <lineage>
        <taxon>Bacteria</taxon>
        <taxon>Bacillati</taxon>
        <taxon>Bacillota</taxon>
        <taxon>Bacilli</taxon>
        <taxon>Lactobacillales</taxon>
        <taxon>Lactobacillaceae</taxon>
        <taxon>Fructobacillus</taxon>
    </lineage>
</organism>
<comment type="caution">
    <text evidence="2">The sequence shown here is derived from an EMBL/GenBank/DDBJ whole genome shotgun (WGS) entry which is preliminary data.</text>
</comment>
<dbReference type="RefSeq" id="WP_213809239.1">
    <property type="nucleotide sequence ID" value="NZ_JAAMFK010000006.1"/>
</dbReference>
<keyword evidence="3" id="KW-1185">Reference proteome</keyword>
<dbReference type="Gene3D" id="3.30.1330.30">
    <property type="match status" value="1"/>
</dbReference>
<evidence type="ECO:0000256" key="1">
    <source>
        <dbReference type="SAM" id="MobiDB-lite"/>
    </source>
</evidence>
<evidence type="ECO:0000313" key="3">
    <source>
        <dbReference type="Proteomes" id="UP001519504"/>
    </source>
</evidence>
<dbReference type="Proteomes" id="UP001519504">
    <property type="component" value="Unassembled WGS sequence"/>
</dbReference>
<accession>A0ABS5R318</accession>
<dbReference type="InterPro" id="IPR029064">
    <property type="entry name" value="Ribosomal_eL30-like_sf"/>
</dbReference>
<dbReference type="SUPFAM" id="SSF160515">
    <property type="entry name" value="YueI-like"/>
    <property type="match status" value="1"/>
</dbReference>
<dbReference type="InterPro" id="IPR012543">
    <property type="entry name" value="DUF1694"/>
</dbReference>
<feature type="region of interest" description="Disordered" evidence="1">
    <location>
        <begin position="1"/>
        <end position="22"/>
    </location>
</feature>
<name>A0ABS5R318_9LACO</name>
<dbReference type="EMBL" id="JAAMFK010000006">
    <property type="protein sequence ID" value="MBS9338954.1"/>
    <property type="molecule type" value="Genomic_DNA"/>
</dbReference>